<name>A0A921R924_SORBI</name>
<proteinExistence type="predicted"/>
<dbReference type="EMBL" id="CM027683">
    <property type="protein sequence ID" value="KAG0534510.1"/>
    <property type="molecule type" value="Genomic_DNA"/>
</dbReference>
<accession>A0A921R924</accession>
<comment type="caution">
    <text evidence="1">The sequence shown here is derived from an EMBL/GenBank/DDBJ whole genome shotgun (WGS) entry which is preliminary data.</text>
</comment>
<reference evidence="1" key="1">
    <citation type="journal article" date="2019" name="BMC Genomics">
        <title>A new reference genome for Sorghum bicolor reveals high levels of sequence similarity between sweet and grain genotypes: implications for the genetics of sugar metabolism.</title>
        <authorList>
            <person name="Cooper E.A."/>
            <person name="Brenton Z.W."/>
            <person name="Flinn B.S."/>
            <person name="Jenkins J."/>
            <person name="Shu S."/>
            <person name="Flowers D."/>
            <person name="Luo F."/>
            <person name="Wang Y."/>
            <person name="Xia P."/>
            <person name="Barry K."/>
            <person name="Daum C."/>
            <person name="Lipzen A."/>
            <person name="Yoshinaga Y."/>
            <person name="Schmutz J."/>
            <person name="Saski C."/>
            <person name="Vermerris W."/>
            <person name="Kresovich S."/>
        </authorList>
    </citation>
    <scope>NUCLEOTIDE SEQUENCE</scope>
</reference>
<reference evidence="1" key="2">
    <citation type="submission" date="2020-10" db="EMBL/GenBank/DDBJ databases">
        <authorList>
            <person name="Cooper E.A."/>
            <person name="Brenton Z.W."/>
            <person name="Flinn B.S."/>
            <person name="Jenkins J."/>
            <person name="Shu S."/>
            <person name="Flowers D."/>
            <person name="Luo F."/>
            <person name="Wang Y."/>
            <person name="Xia P."/>
            <person name="Barry K."/>
            <person name="Daum C."/>
            <person name="Lipzen A."/>
            <person name="Yoshinaga Y."/>
            <person name="Schmutz J."/>
            <person name="Saski C."/>
            <person name="Vermerris W."/>
            <person name="Kresovich S."/>
        </authorList>
    </citation>
    <scope>NUCLEOTIDE SEQUENCE</scope>
</reference>
<protein>
    <submittedName>
        <fullName evidence="1">Uncharacterized protein</fullName>
    </submittedName>
</protein>
<dbReference type="AlphaFoldDB" id="A0A921R924"/>
<evidence type="ECO:0000313" key="2">
    <source>
        <dbReference type="Proteomes" id="UP000807115"/>
    </source>
</evidence>
<gene>
    <name evidence="1" type="ORF">BDA96_04G286200</name>
</gene>
<evidence type="ECO:0000313" key="1">
    <source>
        <dbReference type="EMBL" id="KAG0534510.1"/>
    </source>
</evidence>
<dbReference type="Proteomes" id="UP000807115">
    <property type="component" value="Chromosome 4"/>
</dbReference>
<organism evidence="1 2">
    <name type="scientific">Sorghum bicolor</name>
    <name type="common">Sorghum</name>
    <name type="synonym">Sorghum vulgare</name>
    <dbReference type="NCBI Taxonomy" id="4558"/>
    <lineage>
        <taxon>Eukaryota</taxon>
        <taxon>Viridiplantae</taxon>
        <taxon>Streptophyta</taxon>
        <taxon>Embryophyta</taxon>
        <taxon>Tracheophyta</taxon>
        <taxon>Spermatophyta</taxon>
        <taxon>Magnoliopsida</taxon>
        <taxon>Liliopsida</taxon>
        <taxon>Poales</taxon>
        <taxon>Poaceae</taxon>
        <taxon>PACMAD clade</taxon>
        <taxon>Panicoideae</taxon>
        <taxon>Andropogonodae</taxon>
        <taxon>Andropogoneae</taxon>
        <taxon>Sorghinae</taxon>
        <taxon>Sorghum</taxon>
    </lineage>
</organism>
<sequence>MDEVVECWLCNSFESSWQSTSSMTRSNSISVANSRPSLAGMAFAMSASGTSSIHLASSFCEMNILNLVSS</sequence>